<dbReference type="SMART" id="SM00254">
    <property type="entry name" value="ShKT"/>
    <property type="match status" value="2"/>
</dbReference>
<organism evidence="4">
    <name type="scientific">Salpingoeca rosetta (strain ATCC 50818 / BSB-021)</name>
    <dbReference type="NCBI Taxonomy" id="946362"/>
    <lineage>
        <taxon>Eukaryota</taxon>
        <taxon>Choanoflagellata</taxon>
        <taxon>Craspedida</taxon>
        <taxon>Salpingoecidae</taxon>
        <taxon>Salpingoeca</taxon>
    </lineage>
</organism>
<dbReference type="EMBL" id="GL832970">
    <property type="protein sequence ID" value="EGD74788.1"/>
    <property type="molecule type" value="Genomic_DNA"/>
</dbReference>
<dbReference type="PROSITE" id="PS51670">
    <property type="entry name" value="SHKT"/>
    <property type="match status" value="1"/>
</dbReference>
<dbReference type="Pfam" id="PF01549">
    <property type="entry name" value="ShK"/>
    <property type="match status" value="2"/>
</dbReference>
<accession>F2UDT8</accession>
<evidence type="ECO:0000256" key="1">
    <source>
        <dbReference type="SAM" id="SignalP"/>
    </source>
</evidence>
<evidence type="ECO:0000313" key="3">
    <source>
        <dbReference type="EMBL" id="EGD74788.1"/>
    </source>
</evidence>
<sequence length="183" mass="20387">MAKLMGGGVGAATVVWCCLLVGALVLGLRGVVVQAERISPEDVVYLDVESGRVSEYTVWGQVLGGFEHVKGLEKGEPPEKPSKVVQMRIPGDEDMDCVDHHDLCVWWSMPGELGFSKEGECKRNEEYMRKTCPLSCGYCPVLEERQPPCIDLYKDCEKWESSDECNLNPHWMANNCRKACGKC</sequence>
<dbReference type="InParanoid" id="F2UDT8"/>
<dbReference type="RefSeq" id="XP_004992433.1">
    <property type="nucleotide sequence ID" value="XM_004992376.1"/>
</dbReference>
<evidence type="ECO:0000259" key="2">
    <source>
        <dbReference type="PROSITE" id="PS51670"/>
    </source>
</evidence>
<evidence type="ECO:0000313" key="4">
    <source>
        <dbReference type="Proteomes" id="UP000007799"/>
    </source>
</evidence>
<keyword evidence="1" id="KW-0732">Signal</keyword>
<dbReference type="AlphaFoldDB" id="F2UDT8"/>
<reference evidence="3" key="1">
    <citation type="submission" date="2009-08" db="EMBL/GenBank/DDBJ databases">
        <title>Annotation of Salpingoeca rosetta.</title>
        <authorList>
            <consortium name="The Broad Institute Genome Sequencing Platform"/>
            <person name="Russ C."/>
            <person name="Cuomo C."/>
            <person name="Burger G."/>
            <person name="Gray M.W."/>
            <person name="Holland P.W.H."/>
            <person name="King N."/>
            <person name="Lang F.B.F."/>
            <person name="Roger A.J."/>
            <person name="Ruiz-Trillo I."/>
            <person name="Young S.K."/>
            <person name="Zeng Q."/>
            <person name="Gargeya S."/>
            <person name="Alvarado L."/>
            <person name="Berlin A."/>
            <person name="Chapman S.B."/>
            <person name="Chen Z."/>
            <person name="Freedman E."/>
            <person name="Gellesch M."/>
            <person name="Goldberg J."/>
            <person name="Griggs A."/>
            <person name="Gujja S."/>
            <person name="Heilman E."/>
            <person name="Heiman D."/>
            <person name="Howarth C."/>
            <person name="Mehta T."/>
            <person name="Neiman D."/>
            <person name="Pearson M."/>
            <person name="Roberts A."/>
            <person name="Saif S."/>
            <person name="Shea T."/>
            <person name="Shenoy N."/>
            <person name="Sisk P."/>
            <person name="Stolte C."/>
            <person name="Sykes S."/>
            <person name="White J."/>
            <person name="Yandava C."/>
            <person name="Haas B."/>
            <person name="Nusbaum C."/>
            <person name="Birren B."/>
        </authorList>
    </citation>
    <scope>NUCLEOTIDE SEQUENCE [LARGE SCALE GENOMIC DNA]</scope>
    <source>
        <strain evidence="3">ATCC 50818</strain>
    </source>
</reference>
<gene>
    <name evidence="3" type="ORF">PTSG_07021</name>
</gene>
<dbReference type="GeneID" id="16073000"/>
<dbReference type="InterPro" id="IPR003582">
    <property type="entry name" value="ShKT_dom"/>
</dbReference>
<proteinExistence type="predicted"/>
<dbReference type="OrthoDB" id="5980793at2759"/>
<protein>
    <recommendedName>
        <fullName evidence="2">ShKT domain-containing protein</fullName>
    </recommendedName>
</protein>
<feature type="signal peptide" evidence="1">
    <location>
        <begin position="1"/>
        <end position="35"/>
    </location>
</feature>
<feature type="chain" id="PRO_5003287406" description="ShKT domain-containing protein" evidence="1">
    <location>
        <begin position="36"/>
        <end position="183"/>
    </location>
</feature>
<dbReference type="eggNOG" id="KOG2408">
    <property type="taxonomic scope" value="Eukaryota"/>
</dbReference>
<dbReference type="KEGG" id="sre:PTSG_07021"/>
<keyword evidence="4" id="KW-1185">Reference proteome</keyword>
<name>F2UDT8_SALR5</name>
<feature type="domain" description="ShKT" evidence="2">
    <location>
        <begin position="149"/>
        <end position="183"/>
    </location>
</feature>
<dbReference type="Proteomes" id="UP000007799">
    <property type="component" value="Unassembled WGS sequence"/>
</dbReference>